<dbReference type="Pfam" id="PF00730">
    <property type="entry name" value="HhH-GPD"/>
    <property type="match status" value="1"/>
</dbReference>
<dbReference type="RefSeq" id="WP_008901204.1">
    <property type="nucleotide sequence ID" value="NZ_GL397071.1"/>
</dbReference>
<dbReference type="SUPFAM" id="SSF48150">
    <property type="entry name" value="DNA-glycosylase"/>
    <property type="match status" value="1"/>
</dbReference>
<dbReference type="GO" id="GO:0008534">
    <property type="term" value="F:oxidized purine nucleobase lesion DNA N-glycosylase activity"/>
    <property type="evidence" value="ECO:0007669"/>
    <property type="project" value="InterPro"/>
</dbReference>
<evidence type="ECO:0000256" key="5">
    <source>
        <dbReference type="ARBA" id="ARBA00023204"/>
    </source>
</evidence>
<dbReference type="CDD" id="cd00056">
    <property type="entry name" value="ENDO3c"/>
    <property type="match status" value="1"/>
</dbReference>
<name>E0NJM9_9FIRM</name>
<dbReference type="eggNOG" id="COG0122">
    <property type="taxonomic scope" value="Bacteria"/>
</dbReference>
<dbReference type="GO" id="GO:0006289">
    <property type="term" value="P:nucleotide-excision repair"/>
    <property type="evidence" value="ECO:0007669"/>
    <property type="project" value="InterPro"/>
</dbReference>
<dbReference type="GO" id="GO:0003684">
    <property type="term" value="F:damaged DNA binding"/>
    <property type="evidence" value="ECO:0007669"/>
    <property type="project" value="InterPro"/>
</dbReference>
<proteinExistence type="inferred from homology"/>
<evidence type="ECO:0000256" key="6">
    <source>
        <dbReference type="ARBA" id="ARBA00023239"/>
    </source>
</evidence>
<dbReference type="InterPro" id="IPR052054">
    <property type="entry name" value="Oxidative_DNA_repair_enzyme"/>
</dbReference>
<dbReference type="Gene3D" id="1.10.340.30">
    <property type="entry name" value="Hypothetical protein, domain 2"/>
    <property type="match status" value="1"/>
</dbReference>
<comment type="similarity">
    <text evidence="1">Belongs to the type-1 OGG1 family.</text>
</comment>
<dbReference type="GO" id="GO:0006284">
    <property type="term" value="P:base-excision repair"/>
    <property type="evidence" value="ECO:0007669"/>
    <property type="project" value="InterPro"/>
</dbReference>
<dbReference type="InterPro" id="IPR012904">
    <property type="entry name" value="OGG_N"/>
</dbReference>
<protein>
    <recommendedName>
        <fullName evidence="2">DNA-(apurinic or apyrimidinic site) lyase</fullName>
        <ecNumber evidence="2">4.2.99.18</ecNumber>
    </recommendedName>
</protein>
<keyword evidence="4 11" id="KW-0378">Hydrolase</keyword>
<dbReference type="HOGENOM" id="CLU_027543_3_0_9"/>
<evidence type="ECO:0000256" key="3">
    <source>
        <dbReference type="ARBA" id="ARBA00022763"/>
    </source>
</evidence>
<evidence type="ECO:0000256" key="8">
    <source>
        <dbReference type="ARBA" id="ARBA00023295"/>
    </source>
</evidence>
<gene>
    <name evidence="11" type="primary">ogg1</name>
    <name evidence="11" type="ORF">HMPREF9225_0368</name>
</gene>
<evidence type="ECO:0000259" key="10">
    <source>
        <dbReference type="SMART" id="SM00478"/>
    </source>
</evidence>
<dbReference type="EMBL" id="AEEH01000018">
    <property type="protein sequence ID" value="EFM26049.1"/>
    <property type="molecule type" value="Genomic_DNA"/>
</dbReference>
<dbReference type="OrthoDB" id="9798522at2"/>
<keyword evidence="7" id="KW-0511">Multifunctional enzyme</keyword>
<sequence length="291" mass="33951">MEIIFTSDETILKNIDSFEPSHIFKCGQAFRWDELEDGSFINVAFNRVFRVYRDGDDIHLEGVDEDFYNAHLVDYFDLNRSYLDIKNDLSKDETLKEAMLYGEGIRILNQEPFETIITFIISANNNIKRIKNSIRDISRMYGEKIENPYGEYYAFPTVEALSKADPKDLREFAKVGFRDERIVKASQMILNGEVEIDPLFTMDLELAREELMKLPGVGPKVCDCILLFAFKRSESFPVDVWIKRVMEELYFKREVKKSEVAILGREYFGKSAGFAQQYLFFYGRDNKLGVK</sequence>
<dbReference type="SMART" id="SM00478">
    <property type="entry name" value="ENDO3c"/>
    <property type="match status" value="1"/>
</dbReference>
<comment type="catalytic activity">
    <reaction evidence="9">
        <text>2'-deoxyribonucleotide-(2'-deoxyribose 5'-phosphate)-2'-deoxyribonucleotide-DNA = a 3'-end 2'-deoxyribonucleotide-(2,3-dehydro-2,3-deoxyribose 5'-phosphate)-DNA + a 5'-end 5'-phospho-2'-deoxyribonucleoside-DNA + H(+)</text>
        <dbReference type="Rhea" id="RHEA:66592"/>
        <dbReference type="Rhea" id="RHEA-COMP:13180"/>
        <dbReference type="Rhea" id="RHEA-COMP:16897"/>
        <dbReference type="Rhea" id="RHEA-COMP:17067"/>
        <dbReference type="ChEBI" id="CHEBI:15378"/>
        <dbReference type="ChEBI" id="CHEBI:136412"/>
        <dbReference type="ChEBI" id="CHEBI:157695"/>
        <dbReference type="ChEBI" id="CHEBI:167181"/>
        <dbReference type="EC" id="4.2.99.18"/>
    </reaction>
</comment>
<evidence type="ECO:0000256" key="2">
    <source>
        <dbReference type="ARBA" id="ARBA00012720"/>
    </source>
</evidence>
<dbReference type="InterPro" id="IPR003265">
    <property type="entry name" value="HhH-GPD_domain"/>
</dbReference>
<evidence type="ECO:0000313" key="12">
    <source>
        <dbReference type="Proteomes" id="UP000003280"/>
    </source>
</evidence>
<dbReference type="Pfam" id="PF07934">
    <property type="entry name" value="OGG_N"/>
    <property type="match status" value="1"/>
</dbReference>
<dbReference type="Proteomes" id="UP000003280">
    <property type="component" value="Unassembled WGS sequence"/>
</dbReference>
<dbReference type="AlphaFoldDB" id="E0NJM9"/>
<dbReference type="PANTHER" id="PTHR10242">
    <property type="entry name" value="8-OXOGUANINE DNA GLYCOSYLASE"/>
    <property type="match status" value="1"/>
</dbReference>
<keyword evidence="12" id="KW-1185">Reference proteome</keyword>
<dbReference type="SUPFAM" id="SSF55945">
    <property type="entry name" value="TATA-box binding protein-like"/>
    <property type="match status" value="1"/>
</dbReference>
<evidence type="ECO:0000256" key="7">
    <source>
        <dbReference type="ARBA" id="ARBA00023268"/>
    </source>
</evidence>
<feature type="domain" description="HhH-GPD" evidence="10">
    <location>
        <begin position="121"/>
        <end position="284"/>
    </location>
</feature>
<comment type="caution">
    <text evidence="11">The sequence shown here is derived from an EMBL/GenBank/DDBJ whole genome shotgun (WGS) entry which is preliminary data.</text>
</comment>
<evidence type="ECO:0000256" key="1">
    <source>
        <dbReference type="ARBA" id="ARBA00010679"/>
    </source>
</evidence>
<dbReference type="InterPro" id="IPR023170">
    <property type="entry name" value="HhH_base_excis_C"/>
</dbReference>
<dbReference type="Gene3D" id="3.30.310.260">
    <property type="match status" value="1"/>
</dbReference>
<dbReference type="GO" id="GO:0140078">
    <property type="term" value="F:class I DNA-(apurinic or apyrimidinic site) endonuclease activity"/>
    <property type="evidence" value="ECO:0007669"/>
    <property type="project" value="UniProtKB-EC"/>
</dbReference>
<dbReference type="EC" id="4.2.99.18" evidence="2"/>
<reference evidence="11 12" key="1">
    <citation type="submission" date="2010-07" db="EMBL/GenBank/DDBJ databases">
        <authorList>
            <person name="Muzny D."/>
            <person name="Qin X."/>
            <person name="Deng J."/>
            <person name="Jiang H."/>
            <person name="Liu Y."/>
            <person name="Qu J."/>
            <person name="Song X.-Z."/>
            <person name="Zhang L."/>
            <person name="Thornton R."/>
            <person name="Coyle M."/>
            <person name="Francisco L."/>
            <person name="Jackson L."/>
            <person name="Javaid M."/>
            <person name="Korchina V."/>
            <person name="Kovar C."/>
            <person name="Mata R."/>
            <person name="Mathew T."/>
            <person name="Ngo R."/>
            <person name="Nguyen L."/>
            <person name="Nguyen N."/>
            <person name="Okwuonu G."/>
            <person name="Ongeri F."/>
            <person name="Pham C."/>
            <person name="Simmons D."/>
            <person name="Wilczek-Boney K."/>
            <person name="Hale W."/>
            <person name="Jakkamsetti A."/>
            <person name="Pham P."/>
            <person name="Ruth R."/>
            <person name="San Lucas F."/>
            <person name="Warren J."/>
            <person name="Zhang J."/>
            <person name="Zhao Z."/>
            <person name="Zhou C."/>
            <person name="Zhu D."/>
            <person name="Lee S."/>
            <person name="Bess C."/>
            <person name="Blankenburg K."/>
            <person name="Forbes L."/>
            <person name="Fu Q."/>
            <person name="Gubbala S."/>
            <person name="Hirani K."/>
            <person name="Jayaseelan J.C."/>
            <person name="Lara F."/>
            <person name="Munidasa M."/>
            <person name="Palculict T."/>
            <person name="Patil S."/>
            <person name="Pu L.-L."/>
            <person name="Saada N."/>
            <person name="Tang L."/>
            <person name="Weissenberger G."/>
            <person name="Zhu Y."/>
            <person name="Hemphill L."/>
            <person name="Shang Y."/>
            <person name="Youmans B."/>
            <person name="Ayvaz T."/>
            <person name="Ross M."/>
            <person name="Santibanez J."/>
            <person name="Aqrawi P."/>
            <person name="Gross S."/>
            <person name="Joshi V."/>
            <person name="Fowler G."/>
            <person name="Nazareth L."/>
            <person name="Reid J."/>
            <person name="Worley K."/>
            <person name="Petrosino J."/>
            <person name="Highlander S."/>
            <person name="Gibbs R."/>
        </authorList>
    </citation>
    <scope>NUCLEOTIDE SEQUENCE [LARGE SCALE GENOMIC DNA]</scope>
    <source>
        <strain evidence="11 12">ATCC BAA-1640</strain>
    </source>
</reference>
<evidence type="ECO:0000256" key="4">
    <source>
        <dbReference type="ARBA" id="ARBA00022801"/>
    </source>
</evidence>
<accession>E0NJM9</accession>
<dbReference type="InterPro" id="IPR011257">
    <property type="entry name" value="DNA_glycosylase"/>
</dbReference>
<dbReference type="Gene3D" id="1.10.1670.10">
    <property type="entry name" value="Helix-hairpin-Helix base-excision DNA repair enzymes (C-terminal)"/>
    <property type="match status" value="1"/>
</dbReference>
<keyword evidence="3" id="KW-0227">DNA damage</keyword>
<evidence type="ECO:0000256" key="9">
    <source>
        <dbReference type="ARBA" id="ARBA00044632"/>
    </source>
</evidence>
<keyword evidence="5" id="KW-0234">DNA repair</keyword>
<organism evidence="11 12">
    <name type="scientific">Peptoniphilus duerdenii ATCC BAA-1640</name>
    <dbReference type="NCBI Taxonomy" id="862517"/>
    <lineage>
        <taxon>Bacteria</taxon>
        <taxon>Bacillati</taxon>
        <taxon>Bacillota</taxon>
        <taxon>Tissierellia</taxon>
        <taxon>Tissierellales</taxon>
        <taxon>Peptoniphilaceae</taxon>
        <taxon>Peptoniphilus</taxon>
    </lineage>
</organism>
<keyword evidence="8 11" id="KW-0326">Glycosidase</keyword>
<keyword evidence="6" id="KW-0456">Lyase</keyword>
<dbReference type="PANTHER" id="PTHR10242:SF2">
    <property type="entry name" value="N-GLYCOSYLASE_DNA LYASE"/>
    <property type="match status" value="1"/>
</dbReference>
<evidence type="ECO:0000313" key="11">
    <source>
        <dbReference type="EMBL" id="EFM26049.1"/>
    </source>
</evidence>
<dbReference type="STRING" id="862517.HMPREF9225_0368"/>